<evidence type="ECO:0000313" key="2">
    <source>
        <dbReference type="EMBL" id="KAK2198198.1"/>
    </source>
</evidence>
<dbReference type="GO" id="GO:0030687">
    <property type="term" value="C:preribosome, large subunit precursor"/>
    <property type="evidence" value="ECO:0007669"/>
    <property type="project" value="TreeGrafter"/>
</dbReference>
<proteinExistence type="predicted"/>
<dbReference type="InterPro" id="IPR015943">
    <property type="entry name" value="WD40/YVTN_repeat-like_dom_sf"/>
</dbReference>
<dbReference type="KEGG" id="bdw:94335505"/>
<comment type="caution">
    <text evidence="2">The sequence shown here is derived from an EMBL/GenBank/DDBJ whole genome shotgun (WGS) entry which is preliminary data.</text>
</comment>
<gene>
    <name evidence="2" type="ORF">BdWA1_001207</name>
</gene>
<dbReference type="GeneID" id="94335505"/>
<dbReference type="EMBL" id="JALLKP010000001">
    <property type="protein sequence ID" value="KAK2198198.1"/>
    <property type="molecule type" value="Genomic_DNA"/>
</dbReference>
<name>A0AAD9PNT7_9APIC</name>
<dbReference type="Proteomes" id="UP001214638">
    <property type="component" value="Unassembled WGS sequence"/>
</dbReference>
<accession>A0AAD9PNT7</accession>
<feature type="compositionally biased region" description="Acidic residues" evidence="1">
    <location>
        <begin position="501"/>
        <end position="522"/>
    </location>
</feature>
<dbReference type="SUPFAM" id="SSF50978">
    <property type="entry name" value="WD40 repeat-like"/>
    <property type="match status" value="1"/>
</dbReference>
<dbReference type="GO" id="GO:0042273">
    <property type="term" value="P:ribosomal large subunit biogenesis"/>
    <property type="evidence" value="ECO:0007669"/>
    <property type="project" value="InterPro"/>
</dbReference>
<dbReference type="Gene3D" id="2.130.10.10">
    <property type="entry name" value="YVTN repeat-like/Quinoprotein amine dehydrogenase"/>
    <property type="match status" value="1"/>
</dbReference>
<feature type="region of interest" description="Disordered" evidence="1">
    <location>
        <begin position="490"/>
        <end position="547"/>
    </location>
</feature>
<dbReference type="PANTHER" id="PTHR16038:SF4">
    <property type="entry name" value="WD REPEAT-CONTAINING PROTEIN 74"/>
    <property type="match status" value="1"/>
</dbReference>
<dbReference type="AlphaFoldDB" id="A0AAD9PNT7"/>
<evidence type="ECO:0000256" key="1">
    <source>
        <dbReference type="SAM" id="MobiDB-lite"/>
    </source>
</evidence>
<keyword evidence="3" id="KW-1185">Reference proteome</keyword>
<dbReference type="InterPro" id="IPR036322">
    <property type="entry name" value="WD40_repeat_dom_sf"/>
</dbReference>
<sequence length="547" mass="61720">MKYLIGGATGLLKEVDTSGKNVKTISDVTNQSIHKEITCMCWSGGYGGYMETELTVGLVDGSVISYTWPELRILRKYKLPSKCVYVGMLNAHVDVFYKDFCDKYDGSNLYPKYDGFWKNDRLLVCVSECGFLCLLDWDFEENVVHKSRCKQMSGSDADEALLERLSTDFCISIFKFKEPINAVAVNSLMKHRIVLGGGSNVPILFDVYGERILWKGKRPPPTLLDLPTPFNITCITILEHISVDLIAVATKDSRIYLYDMMAQHEPVFDWNVCDVRGFNFSAMAMAYNHVRDYNSSRRKELKSSKAANYTAENRNLTCAVAATSLKLDVKYTATCCKSKSDQCSLYIGDNVGSIYHFKVITGDRLIEIISQKVKRFKKNPDAECKPKELLDLLINARRKFGSANQNDMPINYARNGDKQYIVRLVGTFPIHRGAIMHLSLYGKRLISASLDRYTRVYKINSKTTRVEIFCKQMQTRLLPCTDVFNAHKTENEDSDSCTHDTDEDSSSAQGDEDSQSVQDDDDSRSNDDAQSIQDSLDGDSGAESKVF</sequence>
<dbReference type="PANTHER" id="PTHR16038">
    <property type="entry name" value="NOP SEVEN ASSOCIATED PROTEIN 1"/>
    <property type="match status" value="1"/>
</dbReference>
<feature type="compositionally biased region" description="Basic and acidic residues" evidence="1">
    <location>
        <begin position="490"/>
        <end position="500"/>
    </location>
</feature>
<reference evidence="2" key="1">
    <citation type="journal article" date="2023" name="Nat. Microbiol.">
        <title>Babesia duncani multi-omics identifies virulence factors and drug targets.</title>
        <authorList>
            <person name="Singh P."/>
            <person name="Lonardi S."/>
            <person name="Liang Q."/>
            <person name="Vydyam P."/>
            <person name="Khabirova E."/>
            <person name="Fang T."/>
            <person name="Gihaz S."/>
            <person name="Thekkiniath J."/>
            <person name="Munshi M."/>
            <person name="Abel S."/>
            <person name="Ciampossin L."/>
            <person name="Batugedara G."/>
            <person name="Gupta M."/>
            <person name="Lu X.M."/>
            <person name="Lenz T."/>
            <person name="Chakravarty S."/>
            <person name="Cornillot E."/>
            <person name="Hu Y."/>
            <person name="Ma W."/>
            <person name="Gonzalez L.M."/>
            <person name="Sanchez S."/>
            <person name="Estrada K."/>
            <person name="Sanchez-Flores A."/>
            <person name="Montero E."/>
            <person name="Harb O.S."/>
            <person name="Le Roch K.G."/>
            <person name="Mamoun C.B."/>
        </authorList>
    </citation>
    <scope>NUCLEOTIDE SEQUENCE</scope>
    <source>
        <strain evidence="2">WA1</strain>
    </source>
</reference>
<dbReference type="GO" id="GO:0005730">
    <property type="term" value="C:nucleolus"/>
    <property type="evidence" value="ECO:0007669"/>
    <property type="project" value="InterPro"/>
</dbReference>
<dbReference type="RefSeq" id="XP_067805040.1">
    <property type="nucleotide sequence ID" value="XM_067946249.1"/>
</dbReference>
<evidence type="ECO:0000313" key="3">
    <source>
        <dbReference type="Proteomes" id="UP001214638"/>
    </source>
</evidence>
<organism evidence="2 3">
    <name type="scientific">Babesia duncani</name>
    <dbReference type="NCBI Taxonomy" id="323732"/>
    <lineage>
        <taxon>Eukaryota</taxon>
        <taxon>Sar</taxon>
        <taxon>Alveolata</taxon>
        <taxon>Apicomplexa</taxon>
        <taxon>Aconoidasida</taxon>
        <taxon>Piroplasmida</taxon>
        <taxon>Babesiidae</taxon>
        <taxon>Babesia</taxon>
    </lineage>
</organism>
<protein>
    <submittedName>
        <fullName evidence="2">Bifunctional WD40-repeat-containing domain superfamily/WD40-YVTN repeat-like-containing domain superfamily/WDR74-Nsa1</fullName>
    </submittedName>
</protein>
<dbReference type="InterPro" id="IPR037379">
    <property type="entry name" value="WDR74/Nsa1"/>
</dbReference>